<dbReference type="GO" id="GO:0030246">
    <property type="term" value="F:carbohydrate binding"/>
    <property type="evidence" value="ECO:0007669"/>
    <property type="project" value="UniProtKB-UniRule"/>
</dbReference>
<dbReference type="InterPro" id="IPR001079">
    <property type="entry name" value="Galectin_CRD"/>
</dbReference>
<dbReference type="Pfam" id="PF00337">
    <property type="entry name" value="Gal-bind_lectin"/>
    <property type="match status" value="1"/>
</dbReference>
<evidence type="ECO:0000256" key="1">
    <source>
        <dbReference type="ARBA" id="ARBA00022734"/>
    </source>
</evidence>
<evidence type="ECO:0000259" key="3">
    <source>
        <dbReference type="PROSITE" id="PS51304"/>
    </source>
</evidence>
<keyword evidence="5" id="KW-1185">Reference proteome</keyword>
<dbReference type="SUPFAM" id="SSF49899">
    <property type="entry name" value="Concanavalin A-like lectins/glucanases"/>
    <property type="match status" value="1"/>
</dbReference>
<protein>
    <recommendedName>
        <fullName evidence="2">Galectin</fullName>
    </recommendedName>
</protein>
<dbReference type="PROSITE" id="PS51304">
    <property type="entry name" value="GALECTIN"/>
    <property type="match status" value="1"/>
</dbReference>
<dbReference type="Proteomes" id="UP001608902">
    <property type="component" value="Unassembled WGS sequence"/>
</dbReference>
<name>A0ABD6EXZ2_9BILA</name>
<gene>
    <name evidence="4" type="ORF">AB6A40_011342</name>
</gene>
<feature type="domain" description="Galectin" evidence="3">
    <location>
        <begin position="30"/>
        <end position="155"/>
    </location>
</feature>
<dbReference type="CDD" id="cd00070">
    <property type="entry name" value="GLECT"/>
    <property type="match status" value="1"/>
</dbReference>
<evidence type="ECO:0000313" key="5">
    <source>
        <dbReference type="Proteomes" id="UP001608902"/>
    </source>
</evidence>
<comment type="caution">
    <text evidence="4">The sequence shown here is derived from an EMBL/GenBank/DDBJ whole genome shotgun (WGS) entry which is preliminary data.</text>
</comment>
<dbReference type="SMART" id="SM00276">
    <property type="entry name" value="GLECT"/>
    <property type="match status" value="1"/>
</dbReference>
<dbReference type="InterPro" id="IPR013320">
    <property type="entry name" value="ConA-like_dom_sf"/>
</dbReference>
<sequence>MPLDGVDHVSINGSLKELRLFHYGGQIFKLPYNAIAHLVPGKRLDIAAMPTGNRINVNLYNKNHEYVLQISIRFNEGAIVRNTMENGMWGAEERSGGMPISKGEIFDLTIINEEYSFQIFFNGQRFATYAHRKSPSDIETVEIDGDADVLSVTIHNAVGV</sequence>
<keyword evidence="1 2" id="KW-0430">Lectin</keyword>
<evidence type="ECO:0000313" key="4">
    <source>
        <dbReference type="EMBL" id="MFH4984633.1"/>
    </source>
</evidence>
<reference evidence="4 5" key="1">
    <citation type="submission" date="2024-08" db="EMBL/GenBank/DDBJ databases">
        <title>Gnathostoma spinigerum genome.</title>
        <authorList>
            <person name="Gonzalez-Bertolin B."/>
            <person name="Monzon S."/>
            <person name="Zaballos A."/>
            <person name="Jimenez P."/>
            <person name="Dekumyoy P."/>
            <person name="Varona S."/>
            <person name="Cuesta I."/>
            <person name="Sumanam S."/>
            <person name="Adisakwattana P."/>
            <person name="Gasser R.B."/>
            <person name="Hernandez-Gonzalez A."/>
            <person name="Young N.D."/>
            <person name="Perteguer M.J."/>
        </authorList>
    </citation>
    <scope>NUCLEOTIDE SEQUENCE [LARGE SCALE GENOMIC DNA]</scope>
    <source>
        <strain evidence="4">AL3</strain>
        <tissue evidence="4">Liver</tissue>
    </source>
</reference>
<accession>A0ABD6EXZ2</accession>
<dbReference type="Gene3D" id="2.60.120.200">
    <property type="match status" value="1"/>
</dbReference>
<dbReference type="EMBL" id="JBGFUD010019510">
    <property type="protein sequence ID" value="MFH4984633.1"/>
    <property type="molecule type" value="Genomic_DNA"/>
</dbReference>
<evidence type="ECO:0000256" key="2">
    <source>
        <dbReference type="RuleBase" id="RU102079"/>
    </source>
</evidence>
<organism evidence="4 5">
    <name type="scientific">Gnathostoma spinigerum</name>
    <dbReference type="NCBI Taxonomy" id="75299"/>
    <lineage>
        <taxon>Eukaryota</taxon>
        <taxon>Metazoa</taxon>
        <taxon>Ecdysozoa</taxon>
        <taxon>Nematoda</taxon>
        <taxon>Chromadorea</taxon>
        <taxon>Rhabditida</taxon>
        <taxon>Spirurina</taxon>
        <taxon>Gnathostomatomorpha</taxon>
        <taxon>Gnathostomatoidea</taxon>
        <taxon>Gnathostomatidae</taxon>
        <taxon>Gnathostoma</taxon>
    </lineage>
</organism>
<dbReference type="PANTHER" id="PTHR11346">
    <property type="entry name" value="GALECTIN"/>
    <property type="match status" value="1"/>
</dbReference>
<dbReference type="InterPro" id="IPR044156">
    <property type="entry name" value="Galectin-like"/>
</dbReference>
<dbReference type="AlphaFoldDB" id="A0ABD6EXZ2"/>
<proteinExistence type="predicted"/>
<dbReference type="SMART" id="SM00908">
    <property type="entry name" value="Gal-bind_lectin"/>
    <property type="match status" value="1"/>
</dbReference>
<dbReference type="PANTHER" id="PTHR11346:SF180">
    <property type="entry name" value="GALECTIN"/>
    <property type="match status" value="1"/>
</dbReference>